<dbReference type="InterPro" id="IPR000835">
    <property type="entry name" value="HTH_MarR-typ"/>
</dbReference>
<dbReference type="GO" id="GO:0003700">
    <property type="term" value="F:DNA-binding transcription factor activity"/>
    <property type="evidence" value="ECO:0007669"/>
    <property type="project" value="InterPro"/>
</dbReference>
<dbReference type="PROSITE" id="PS50995">
    <property type="entry name" value="HTH_MARR_2"/>
    <property type="match status" value="1"/>
</dbReference>
<evidence type="ECO:0000256" key="1">
    <source>
        <dbReference type="ARBA" id="ARBA00023015"/>
    </source>
</evidence>
<keyword evidence="3" id="KW-0804">Transcription</keyword>
<proteinExistence type="predicted"/>
<feature type="domain" description="HTH marR-type" evidence="4">
    <location>
        <begin position="18"/>
        <end position="151"/>
    </location>
</feature>
<keyword evidence="2 5" id="KW-0238">DNA-binding</keyword>
<keyword evidence="1" id="KW-0805">Transcription regulation</keyword>
<evidence type="ECO:0000259" key="4">
    <source>
        <dbReference type="PROSITE" id="PS50995"/>
    </source>
</evidence>
<name>A0A841HVQ0_9GAMM</name>
<accession>A0A841HVQ0</accession>
<evidence type="ECO:0000256" key="3">
    <source>
        <dbReference type="ARBA" id="ARBA00023163"/>
    </source>
</evidence>
<evidence type="ECO:0000313" key="6">
    <source>
        <dbReference type="Proteomes" id="UP000588068"/>
    </source>
</evidence>
<gene>
    <name evidence="5" type="ORF">HNQ60_004913</name>
</gene>
<dbReference type="PANTHER" id="PTHR35790">
    <property type="entry name" value="HTH-TYPE TRANSCRIPTIONAL REGULATOR PCHR"/>
    <property type="match status" value="1"/>
</dbReference>
<dbReference type="AlphaFoldDB" id="A0A841HVQ0"/>
<evidence type="ECO:0000256" key="2">
    <source>
        <dbReference type="ARBA" id="ARBA00023125"/>
    </source>
</evidence>
<dbReference type="Proteomes" id="UP000588068">
    <property type="component" value="Unassembled WGS sequence"/>
</dbReference>
<dbReference type="InterPro" id="IPR052067">
    <property type="entry name" value="Metal_resp_HTH_trans_reg"/>
</dbReference>
<dbReference type="Gene3D" id="1.10.10.10">
    <property type="entry name" value="Winged helix-like DNA-binding domain superfamily/Winged helix DNA-binding domain"/>
    <property type="match status" value="1"/>
</dbReference>
<keyword evidence="6" id="KW-1185">Reference proteome</keyword>
<dbReference type="GO" id="GO:0003677">
    <property type="term" value="F:DNA binding"/>
    <property type="evidence" value="ECO:0007669"/>
    <property type="project" value="UniProtKB-KW"/>
</dbReference>
<dbReference type="SUPFAM" id="SSF46785">
    <property type="entry name" value="Winged helix' DNA-binding domain"/>
    <property type="match status" value="1"/>
</dbReference>
<dbReference type="InterPro" id="IPR036388">
    <property type="entry name" value="WH-like_DNA-bd_sf"/>
</dbReference>
<organism evidence="5 6">
    <name type="scientific">Povalibacter uvarum</name>
    <dbReference type="NCBI Taxonomy" id="732238"/>
    <lineage>
        <taxon>Bacteria</taxon>
        <taxon>Pseudomonadati</taxon>
        <taxon>Pseudomonadota</taxon>
        <taxon>Gammaproteobacteria</taxon>
        <taxon>Steroidobacterales</taxon>
        <taxon>Steroidobacteraceae</taxon>
        <taxon>Povalibacter</taxon>
    </lineage>
</organism>
<sequence>MRKNKTSPSPRSDRLHLDRFIPYRLSVLSNTVSMNIARAYAREFDLSIPEWRVLAVLARYPDLSAVDVAERSAMDKVAVSRAVQSLLASKRLVRSYDKVDRRRSVLRLSAAGQSVYTRVAPLALGYEQRLMSALSATERRSLDRLLSVLLERAQQMK</sequence>
<dbReference type="RefSeq" id="WP_184335401.1">
    <property type="nucleotide sequence ID" value="NZ_JACHHZ010000006.1"/>
</dbReference>
<evidence type="ECO:0000313" key="5">
    <source>
        <dbReference type="EMBL" id="MBB6096022.1"/>
    </source>
</evidence>
<dbReference type="SMART" id="SM00347">
    <property type="entry name" value="HTH_MARR"/>
    <property type="match status" value="1"/>
</dbReference>
<dbReference type="Pfam" id="PF12802">
    <property type="entry name" value="MarR_2"/>
    <property type="match status" value="1"/>
</dbReference>
<dbReference type="PANTHER" id="PTHR35790:SF4">
    <property type="entry name" value="HTH-TYPE TRANSCRIPTIONAL REGULATOR PCHR"/>
    <property type="match status" value="1"/>
</dbReference>
<dbReference type="EMBL" id="JACHHZ010000006">
    <property type="protein sequence ID" value="MBB6096022.1"/>
    <property type="molecule type" value="Genomic_DNA"/>
</dbReference>
<dbReference type="InterPro" id="IPR036390">
    <property type="entry name" value="WH_DNA-bd_sf"/>
</dbReference>
<reference evidence="5 6" key="1">
    <citation type="submission" date="2020-08" db="EMBL/GenBank/DDBJ databases">
        <title>Genomic Encyclopedia of Type Strains, Phase IV (KMG-IV): sequencing the most valuable type-strain genomes for metagenomic binning, comparative biology and taxonomic classification.</title>
        <authorList>
            <person name="Goeker M."/>
        </authorList>
    </citation>
    <scope>NUCLEOTIDE SEQUENCE [LARGE SCALE GENOMIC DNA]</scope>
    <source>
        <strain evidence="5 6">DSM 26723</strain>
    </source>
</reference>
<comment type="caution">
    <text evidence="5">The sequence shown here is derived from an EMBL/GenBank/DDBJ whole genome shotgun (WGS) entry which is preliminary data.</text>
</comment>
<protein>
    <submittedName>
        <fullName evidence="5">DNA-binding MarR family transcriptional regulator</fullName>
    </submittedName>
</protein>